<evidence type="ECO:0000313" key="1">
    <source>
        <dbReference type="EMBL" id="JAH32527.1"/>
    </source>
</evidence>
<dbReference type="EMBL" id="GBXM01076050">
    <property type="protein sequence ID" value="JAH32527.1"/>
    <property type="molecule type" value="Transcribed_RNA"/>
</dbReference>
<reference evidence="1" key="2">
    <citation type="journal article" date="2015" name="Fish Shellfish Immunol.">
        <title>Early steps in the European eel (Anguilla anguilla)-Vibrio vulnificus interaction in the gills: Role of the RtxA13 toxin.</title>
        <authorList>
            <person name="Callol A."/>
            <person name="Pajuelo D."/>
            <person name="Ebbesson L."/>
            <person name="Teles M."/>
            <person name="MacKenzie S."/>
            <person name="Amaro C."/>
        </authorList>
    </citation>
    <scope>NUCLEOTIDE SEQUENCE</scope>
</reference>
<name>A0A0E9RUP1_ANGAN</name>
<proteinExistence type="predicted"/>
<dbReference type="AlphaFoldDB" id="A0A0E9RUP1"/>
<reference evidence="1" key="1">
    <citation type="submission" date="2014-11" db="EMBL/GenBank/DDBJ databases">
        <authorList>
            <person name="Amaro Gonzalez C."/>
        </authorList>
    </citation>
    <scope>NUCLEOTIDE SEQUENCE</scope>
</reference>
<sequence length="60" mass="6739">MFAGKTRRMQITNREPATFWLANQFTSGLVLFVESRAICSAVAIAFVIFASHNLHTCICF</sequence>
<accession>A0A0E9RUP1</accession>
<organism evidence="1">
    <name type="scientific">Anguilla anguilla</name>
    <name type="common">European freshwater eel</name>
    <name type="synonym">Muraena anguilla</name>
    <dbReference type="NCBI Taxonomy" id="7936"/>
    <lineage>
        <taxon>Eukaryota</taxon>
        <taxon>Metazoa</taxon>
        <taxon>Chordata</taxon>
        <taxon>Craniata</taxon>
        <taxon>Vertebrata</taxon>
        <taxon>Euteleostomi</taxon>
        <taxon>Actinopterygii</taxon>
        <taxon>Neopterygii</taxon>
        <taxon>Teleostei</taxon>
        <taxon>Anguilliformes</taxon>
        <taxon>Anguillidae</taxon>
        <taxon>Anguilla</taxon>
    </lineage>
</organism>
<protein>
    <submittedName>
        <fullName evidence="1">Uncharacterized protein</fullName>
    </submittedName>
</protein>